<dbReference type="Proteomes" id="UP001171902">
    <property type="component" value="Unassembled WGS sequence"/>
</dbReference>
<proteinExistence type="predicted"/>
<organism evidence="1 2">
    <name type="scientific">Glycomyces tritici</name>
    <dbReference type="NCBI Taxonomy" id="2665176"/>
    <lineage>
        <taxon>Bacteria</taxon>
        <taxon>Bacillati</taxon>
        <taxon>Actinomycetota</taxon>
        <taxon>Actinomycetes</taxon>
        <taxon>Glycomycetales</taxon>
        <taxon>Glycomycetaceae</taxon>
        <taxon>Glycomyces</taxon>
    </lineage>
</organism>
<comment type="caution">
    <text evidence="1">The sequence shown here is derived from an EMBL/GenBank/DDBJ whole genome shotgun (WGS) entry which is preliminary data.</text>
</comment>
<name>A0ABT7YLT9_9ACTN</name>
<dbReference type="RefSeq" id="WP_289956475.1">
    <property type="nucleotide sequence ID" value="NZ_JAUEMJ010000002.1"/>
</dbReference>
<protein>
    <submittedName>
        <fullName evidence="1">Uncharacterized protein</fullName>
    </submittedName>
</protein>
<accession>A0ABT7YLT9</accession>
<sequence>MADTTFDAPPELEGEHCLGKFRRHPVEFFVIVIPMPPGTPVTYRVECDDGVGPHEVCRFSDATEEPVIWRGSWQGDEWCSWILGRARALVADPSRFDF</sequence>
<evidence type="ECO:0000313" key="1">
    <source>
        <dbReference type="EMBL" id="MDN3239587.1"/>
    </source>
</evidence>
<evidence type="ECO:0000313" key="2">
    <source>
        <dbReference type="Proteomes" id="UP001171902"/>
    </source>
</evidence>
<reference evidence="1" key="1">
    <citation type="submission" date="2023-06" db="EMBL/GenBank/DDBJ databases">
        <title>Gycomyces niveus sp.nov., a novel actinomycete isolated from soil in Shouguang.</title>
        <authorList>
            <person name="Yang X."/>
            <person name="Zhao J."/>
        </authorList>
    </citation>
    <scope>NUCLEOTIDE SEQUENCE</scope>
    <source>
        <strain evidence="1">NEAU C2</strain>
    </source>
</reference>
<dbReference type="EMBL" id="JAUEMJ010000002">
    <property type="protein sequence ID" value="MDN3239587.1"/>
    <property type="molecule type" value="Genomic_DNA"/>
</dbReference>
<keyword evidence="2" id="KW-1185">Reference proteome</keyword>
<gene>
    <name evidence="1" type="ORF">QWI33_07615</name>
</gene>